<dbReference type="RefSeq" id="WP_068364777.1">
    <property type="nucleotide sequence ID" value="NZ_FOJN01000006.1"/>
</dbReference>
<dbReference type="PANTHER" id="PTHR42770">
    <property type="entry name" value="AMINO ACID TRANSPORTER-RELATED"/>
    <property type="match status" value="1"/>
</dbReference>
<dbReference type="PIRSF" id="PIRSF006060">
    <property type="entry name" value="AA_transporter"/>
    <property type="match status" value="1"/>
</dbReference>
<name>A0A1I0TH80_9NOCA</name>
<evidence type="ECO:0000256" key="1">
    <source>
        <dbReference type="ARBA" id="ARBA00004651"/>
    </source>
</evidence>
<feature type="transmembrane region" description="Helical" evidence="6">
    <location>
        <begin position="347"/>
        <end position="366"/>
    </location>
</feature>
<dbReference type="GeneID" id="85485913"/>
<accession>A0A1I0TH80</accession>
<dbReference type="GO" id="GO:0022857">
    <property type="term" value="F:transmembrane transporter activity"/>
    <property type="evidence" value="ECO:0007669"/>
    <property type="project" value="InterPro"/>
</dbReference>
<sequence>MLVARRPPRVTAVPLARRLGTFDAVAIGVGSMIGAGIFAALGPAAAAAGSWLLPALAVAAVVAFCNATSTAQLAAQHPTSGGVYAYGRAELDDWWGFAAGWCFLVGKTASCAAMAWTVGAYAWPDHARPVAVLVVVVVTAIDLAGITRTAFATRVVVAVVGAVLLAAVVAGASSSPDLAAVVPTGGPSPAGLLGAAGILFFAFAGYARIATLGEEVRDPARTIPRAVVIAFVVVIIAYTAVAVTVLGILGADGVAGSPAPLAAAVAELGHPALDAAVRGAAVLASSGALLALLAGLSRTTLAMAREGDLPARLARIDDARSTPRAATLAIAAVIVILAATVDIREMIGFSSFGVLLYYAVANIAAARQRGTARRYPRILQGVGLLGCGALVVTLPPASVATGTAVVTLGLIGRVLVLRHRRSRRGY</sequence>
<evidence type="ECO:0000256" key="6">
    <source>
        <dbReference type="SAM" id="Phobius"/>
    </source>
</evidence>
<dbReference type="AlphaFoldDB" id="A0A1I0TH80"/>
<keyword evidence="4 6" id="KW-1133">Transmembrane helix</keyword>
<dbReference type="Gene3D" id="1.20.1740.10">
    <property type="entry name" value="Amino acid/polyamine transporter I"/>
    <property type="match status" value="1"/>
</dbReference>
<gene>
    <name evidence="7" type="ORF">SAMN05444374_106195</name>
</gene>
<keyword evidence="5 6" id="KW-0472">Membrane</keyword>
<dbReference type="Proteomes" id="UP000182054">
    <property type="component" value="Unassembled WGS sequence"/>
</dbReference>
<dbReference type="InterPro" id="IPR002293">
    <property type="entry name" value="AA/rel_permease1"/>
</dbReference>
<evidence type="ECO:0000256" key="2">
    <source>
        <dbReference type="ARBA" id="ARBA00022475"/>
    </source>
</evidence>
<dbReference type="PANTHER" id="PTHR42770:SF7">
    <property type="entry name" value="MEMBRANE PROTEIN"/>
    <property type="match status" value="1"/>
</dbReference>
<organism evidence="7 8">
    <name type="scientific">Rhodococcoides kroppenstedtii</name>
    <dbReference type="NCBI Taxonomy" id="293050"/>
    <lineage>
        <taxon>Bacteria</taxon>
        <taxon>Bacillati</taxon>
        <taxon>Actinomycetota</taxon>
        <taxon>Actinomycetes</taxon>
        <taxon>Mycobacteriales</taxon>
        <taxon>Nocardiaceae</taxon>
        <taxon>Rhodococcoides</taxon>
    </lineage>
</organism>
<evidence type="ECO:0000313" key="7">
    <source>
        <dbReference type="EMBL" id="SFA51161.1"/>
    </source>
</evidence>
<feature type="transmembrane region" description="Helical" evidence="6">
    <location>
        <begin position="94"/>
        <end position="121"/>
    </location>
</feature>
<evidence type="ECO:0000256" key="5">
    <source>
        <dbReference type="ARBA" id="ARBA00023136"/>
    </source>
</evidence>
<evidence type="ECO:0000256" key="3">
    <source>
        <dbReference type="ARBA" id="ARBA00022692"/>
    </source>
</evidence>
<feature type="transmembrane region" description="Helical" evidence="6">
    <location>
        <begin position="51"/>
        <end position="74"/>
    </location>
</feature>
<reference evidence="7 8" key="1">
    <citation type="submission" date="2016-10" db="EMBL/GenBank/DDBJ databases">
        <authorList>
            <person name="de Groot N.N."/>
        </authorList>
    </citation>
    <scope>NUCLEOTIDE SEQUENCE [LARGE SCALE GENOMIC DNA]</scope>
    <source>
        <strain evidence="7 8">DSM 44908</strain>
    </source>
</reference>
<keyword evidence="2" id="KW-1003">Cell membrane</keyword>
<feature type="transmembrane region" description="Helical" evidence="6">
    <location>
        <begin position="21"/>
        <end position="45"/>
    </location>
</feature>
<proteinExistence type="predicted"/>
<dbReference type="Pfam" id="PF13520">
    <property type="entry name" value="AA_permease_2"/>
    <property type="match status" value="1"/>
</dbReference>
<feature type="transmembrane region" description="Helical" evidence="6">
    <location>
        <begin position="378"/>
        <end position="394"/>
    </location>
</feature>
<feature type="transmembrane region" description="Helical" evidence="6">
    <location>
        <begin position="227"/>
        <end position="251"/>
    </location>
</feature>
<dbReference type="OrthoDB" id="259687at2"/>
<dbReference type="InterPro" id="IPR050367">
    <property type="entry name" value="APC_superfamily"/>
</dbReference>
<evidence type="ECO:0000313" key="8">
    <source>
        <dbReference type="Proteomes" id="UP000182054"/>
    </source>
</evidence>
<dbReference type="GO" id="GO:0005886">
    <property type="term" value="C:plasma membrane"/>
    <property type="evidence" value="ECO:0007669"/>
    <property type="project" value="UniProtKB-SubCell"/>
</dbReference>
<protein>
    <submittedName>
        <fullName evidence="7">Amino acid/polyamine/organocation transporter, APC superfamily</fullName>
    </submittedName>
</protein>
<comment type="subcellular location">
    <subcellularLocation>
        <location evidence="1">Cell membrane</location>
        <topology evidence="1">Multi-pass membrane protein</topology>
    </subcellularLocation>
</comment>
<feature type="transmembrane region" description="Helical" evidence="6">
    <location>
        <begin position="151"/>
        <end position="170"/>
    </location>
</feature>
<feature type="transmembrane region" description="Helical" evidence="6">
    <location>
        <begin position="325"/>
        <end position="341"/>
    </location>
</feature>
<feature type="transmembrane region" description="Helical" evidence="6">
    <location>
        <begin position="127"/>
        <end position="144"/>
    </location>
</feature>
<keyword evidence="3 6" id="KW-0812">Transmembrane</keyword>
<feature type="transmembrane region" description="Helical" evidence="6">
    <location>
        <begin position="275"/>
        <end position="296"/>
    </location>
</feature>
<feature type="transmembrane region" description="Helical" evidence="6">
    <location>
        <begin position="190"/>
        <end position="207"/>
    </location>
</feature>
<dbReference type="EMBL" id="FOJN01000006">
    <property type="protein sequence ID" value="SFA51161.1"/>
    <property type="molecule type" value="Genomic_DNA"/>
</dbReference>
<evidence type="ECO:0000256" key="4">
    <source>
        <dbReference type="ARBA" id="ARBA00022989"/>
    </source>
</evidence>
<feature type="transmembrane region" description="Helical" evidence="6">
    <location>
        <begin position="400"/>
        <end position="417"/>
    </location>
</feature>